<evidence type="ECO:0000313" key="5">
    <source>
        <dbReference type="Proteomes" id="UP000179252"/>
    </source>
</evidence>
<reference evidence="4 5" key="1">
    <citation type="journal article" date="2016" name="Nat. Commun.">
        <title>Thousands of microbial genomes shed light on interconnected biogeochemical processes in an aquifer system.</title>
        <authorList>
            <person name="Anantharaman K."/>
            <person name="Brown C.T."/>
            <person name="Hug L.A."/>
            <person name="Sharon I."/>
            <person name="Castelle C.J."/>
            <person name="Probst A.J."/>
            <person name="Thomas B.C."/>
            <person name="Singh A."/>
            <person name="Wilkins M.J."/>
            <person name="Karaoz U."/>
            <person name="Brodie E.L."/>
            <person name="Williams K.H."/>
            <person name="Hubbard S.S."/>
            <person name="Banfield J.F."/>
        </authorList>
    </citation>
    <scope>NUCLEOTIDE SEQUENCE [LARGE SCALE GENOMIC DNA]</scope>
</reference>
<comment type="similarity">
    <text evidence="3">Belongs to the IspD/TarI cytidylyltransferase family. IspD subfamily.</text>
</comment>
<keyword evidence="3" id="KW-0414">Isoprene biosynthesis</keyword>
<comment type="pathway">
    <text evidence="3">Isoprenoid biosynthesis; isopentenyl diphosphate biosynthesis via DXP pathway; isopentenyl diphosphate from 1-deoxy-D-xylulose 5-phosphate: step 2/6.</text>
</comment>
<dbReference type="SUPFAM" id="SSF53448">
    <property type="entry name" value="Nucleotide-diphospho-sugar transferases"/>
    <property type="match status" value="1"/>
</dbReference>
<dbReference type="EC" id="2.7.7.60" evidence="3"/>
<dbReference type="NCBIfam" id="TIGR00453">
    <property type="entry name" value="ispD"/>
    <property type="match status" value="1"/>
</dbReference>
<accession>A0A1F5FZ94</accession>
<dbReference type="UniPathway" id="UPA00056">
    <property type="reaction ID" value="UER00093"/>
</dbReference>
<dbReference type="InterPro" id="IPR001228">
    <property type="entry name" value="IspD"/>
</dbReference>
<dbReference type="FunFam" id="3.90.550.10:FF:000003">
    <property type="entry name" value="2-C-methyl-D-erythritol 4-phosphate cytidylyltransferase"/>
    <property type="match status" value="1"/>
</dbReference>
<feature type="site" description="Transition state stabilizer" evidence="3">
    <location>
        <position position="21"/>
    </location>
</feature>
<evidence type="ECO:0000256" key="2">
    <source>
        <dbReference type="ARBA" id="ARBA00022695"/>
    </source>
</evidence>
<dbReference type="GO" id="GO:0050518">
    <property type="term" value="F:2-C-methyl-D-erythritol 4-phosphate cytidylyltransferase activity"/>
    <property type="evidence" value="ECO:0007669"/>
    <property type="project" value="UniProtKB-UniRule"/>
</dbReference>
<dbReference type="InterPro" id="IPR050088">
    <property type="entry name" value="IspD/TarI_cytidylyltransf_bact"/>
</dbReference>
<dbReference type="CDD" id="cd02516">
    <property type="entry name" value="CDP-ME_synthetase"/>
    <property type="match status" value="1"/>
</dbReference>
<dbReference type="AlphaFoldDB" id="A0A1F5FZ94"/>
<dbReference type="Gene3D" id="3.90.550.10">
    <property type="entry name" value="Spore Coat Polysaccharide Biosynthesis Protein SpsA, Chain A"/>
    <property type="match status" value="1"/>
</dbReference>
<dbReference type="HAMAP" id="MF_00108">
    <property type="entry name" value="IspD"/>
    <property type="match status" value="1"/>
</dbReference>
<gene>
    <name evidence="3" type="primary">ispD</name>
    <name evidence="4" type="ORF">A2165_03430</name>
</gene>
<keyword evidence="1 3" id="KW-0808">Transferase</keyword>
<dbReference type="Pfam" id="PF01128">
    <property type="entry name" value="IspD"/>
    <property type="match status" value="1"/>
</dbReference>
<name>A0A1F5FZ94_9BACT</name>
<keyword evidence="2 3" id="KW-0548">Nucleotidyltransferase</keyword>
<dbReference type="InterPro" id="IPR029044">
    <property type="entry name" value="Nucleotide-diphossugar_trans"/>
</dbReference>
<comment type="catalytic activity">
    <reaction evidence="3">
        <text>2-C-methyl-D-erythritol 4-phosphate + CTP + H(+) = 4-CDP-2-C-methyl-D-erythritol + diphosphate</text>
        <dbReference type="Rhea" id="RHEA:13429"/>
        <dbReference type="ChEBI" id="CHEBI:15378"/>
        <dbReference type="ChEBI" id="CHEBI:33019"/>
        <dbReference type="ChEBI" id="CHEBI:37563"/>
        <dbReference type="ChEBI" id="CHEBI:57823"/>
        <dbReference type="ChEBI" id="CHEBI:58262"/>
        <dbReference type="EC" id="2.7.7.60"/>
    </reaction>
</comment>
<proteinExistence type="inferred from homology"/>
<feature type="site" description="Transition state stabilizer" evidence="3">
    <location>
        <position position="14"/>
    </location>
</feature>
<dbReference type="EMBL" id="MFAU01000009">
    <property type="protein sequence ID" value="OGD84874.1"/>
    <property type="molecule type" value="Genomic_DNA"/>
</dbReference>
<protein>
    <recommendedName>
        <fullName evidence="3">2-C-methyl-D-erythritol 4-phosphate cytidylyltransferase</fullName>
        <ecNumber evidence="3">2.7.7.60</ecNumber>
    </recommendedName>
    <alternativeName>
        <fullName evidence="3">4-diphosphocytidyl-2C-methyl-D-erythritol synthase</fullName>
    </alternativeName>
    <alternativeName>
        <fullName evidence="3">MEP cytidylyltransferase</fullName>
        <shortName evidence="3">MCT</shortName>
    </alternativeName>
</protein>
<evidence type="ECO:0000256" key="3">
    <source>
        <dbReference type="HAMAP-Rule" id="MF_00108"/>
    </source>
</evidence>
<dbReference type="PANTHER" id="PTHR32125:SF4">
    <property type="entry name" value="2-C-METHYL-D-ERYTHRITOL 4-PHOSPHATE CYTIDYLYLTRANSFERASE, CHLOROPLASTIC"/>
    <property type="match status" value="1"/>
</dbReference>
<evidence type="ECO:0000256" key="1">
    <source>
        <dbReference type="ARBA" id="ARBA00022679"/>
    </source>
</evidence>
<dbReference type="Proteomes" id="UP000179252">
    <property type="component" value="Unassembled WGS sequence"/>
</dbReference>
<comment type="caution">
    <text evidence="4">The sequence shown here is derived from an EMBL/GenBank/DDBJ whole genome shotgun (WGS) entry which is preliminary data.</text>
</comment>
<organism evidence="4 5">
    <name type="scientific">Candidatus Curtissbacteria bacterium RBG_13_40_7</name>
    <dbReference type="NCBI Taxonomy" id="1797706"/>
    <lineage>
        <taxon>Bacteria</taxon>
        <taxon>Candidatus Curtissiibacteriota</taxon>
    </lineage>
</organism>
<dbReference type="InterPro" id="IPR034683">
    <property type="entry name" value="IspD/TarI"/>
</dbReference>
<dbReference type="GO" id="GO:0019288">
    <property type="term" value="P:isopentenyl diphosphate biosynthetic process, methylerythritol 4-phosphate pathway"/>
    <property type="evidence" value="ECO:0007669"/>
    <property type="project" value="UniProtKB-UniRule"/>
</dbReference>
<evidence type="ECO:0000313" key="4">
    <source>
        <dbReference type="EMBL" id="OGD84874.1"/>
    </source>
</evidence>
<feature type="site" description="Positions MEP for the nucleophilic attack" evidence="3">
    <location>
        <position position="212"/>
    </location>
</feature>
<comment type="function">
    <text evidence="3">Catalyzes the formation of 4-diphosphocytidyl-2-C-methyl-D-erythritol from CTP and 2-C-methyl-D-erythritol 4-phosphate (MEP).</text>
</comment>
<dbReference type="PANTHER" id="PTHR32125">
    <property type="entry name" value="2-C-METHYL-D-ERYTHRITOL 4-PHOSPHATE CYTIDYLYLTRANSFERASE, CHLOROPLASTIC"/>
    <property type="match status" value="1"/>
</dbReference>
<sequence length="236" mass="26437">MNWLIVAAGGNGSRAKLGFNKIFAKLNNSPLIYWTIKTFEKSKTVDNIVICAKKNDIKKIKAIIIKYKFEKIKDIVEAGNSRQASTFIVLSALKSIIKNNDLVGIHNAVNPFVTKEEIARVYREAKKYGAALLAIPAKDTVKITRKNSLVENTPIRERCWYAQTPQVSSFANLWKAFVEADNEKFIGTDDTQLLERAGVKVKVVPCSYHNIKITFPEDLVVAEQILKNTGHSGAKR</sequence>
<feature type="site" description="Positions MEP for the nucleophilic attack" evidence="3">
    <location>
        <position position="156"/>
    </location>
</feature>